<evidence type="ECO:0000313" key="3">
    <source>
        <dbReference type="Proteomes" id="UP001163823"/>
    </source>
</evidence>
<feature type="region of interest" description="Disordered" evidence="1">
    <location>
        <begin position="598"/>
        <end position="620"/>
    </location>
</feature>
<comment type="caution">
    <text evidence="2">The sequence shown here is derived from an EMBL/GenBank/DDBJ whole genome shotgun (WGS) entry which is preliminary data.</text>
</comment>
<evidence type="ECO:0000313" key="2">
    <source>
        <dbReference type="EMBL" id="KAJ7958777.1"/>
    </source>
</evidence>
<reference evidence="2" key="1">
    <citation type="journal article" date="2023" name="Science">
        <title>Elucidation of the pathway for biosynthesis of saponin adjuvants from the soapbark tree.</title>
        <authorList>
            <person name="Reed J."/>
            <person name="Orme A."/>
            <person name="El-Demerdash A."/>
            <person name="Owen C."/>
            <person name="Martin L.B.B."/>
            <person name="Misra R.C."/>
            <person name="Kikuchi S."/>
            <person name="Rejzek M."/>
            <person name="Martin A.C."/>
            <person name="Harkess A."/>
            <person name="Leebens-Mack J."/>
            <person name="Louveau T."/>
            <person name="Stephenson M.J."/>
            <person name="Osbourn A."/>
        </authorList>
    </citation>
    <scope>NUCLEOTIDE SEQUENCE</scope>
    <source>
        <strain evidence="2">S10</strain>
    </source>
</reference>
<evidence type="ECO:0000256" key="1">
    <source>
        <dbReference type="SAM" id="MobiDB-lite"/>
    </source>
</evidence>
<dbReference type="Proteomes" id="UP001163823">
    <property type="component" value="Chromosome 8"/>
</dbReference>
<proteinExistence type="predicted"/>
<feature type="compositionally biased region" description="Low complexity" evidence="1">
    <location>
        <begin position="598"/>
        <end position="614"/>
    </location>
</feature>
<dbReference type="PANTHER" id="PTHR31182">
    <property type="entry name" value="C2 NT-TYPE DOMAIN-CONTAINING PROTEIN"/>
    <property type="match status" value="1"/>
</dbReference>
<dbReference type="KEGG" id="qsa:O6P43_019447"/>
<feature type="region of interest" description="Disordered" evidence="1">
    <location>
        <begin position="203"/>
        <end position="246"/>
    </location>
</feature>
<sequence length="620" mass="71275">MKMKYLKPWMQGKQTKNKYYYQMKIKQLKLEFGQDYTTDNQNQMVAIKIIEKRLETTKPGLIVPFLQTSKRQRQHSHTTELRFWRKEKAIEWEINNLCDFHVVAKDGSFCLWEMEFHILMDENADAGKAMVVGKISLDIKELGVKEMESMSEVERKLPIVLKVGGLSIEANLLVHLSFAQMRNSESERNHGLIKKVKNLTSFRKKNGGKNDQEVQVSSDNSDQSSLFDSEESNESITTSSDSSNNNAELVNSTELELCANSVTQLDNVQKSNWSTMTWDRSFRKFSFRAIGRNKEKLTSNSEPLKKTYGIKFSSQLEVRDDKCKWEDKEFQSRDGHAKLKTNVFFASFDQRSEKASGESACTALVALIAHWLLTNQNMPTRTEFDSLLTDGSSEWRKLCNNEAYLNLFPDKHFDLETVIEANLRPLAVLPEKSYTGFFSPGKFEFLKGVMSFDEIWTEINSKVFDYQPRIYIVSWNDHFFVLKVDADAYYIIDSLGERLFEGCKQAYILKFDDLSLMCAKVDQAEANSKAKSGTKCIESDQEEKLHVICRGKECCKEFIKRFLAAIPVRELEEDEKKGMVSSLRLHRQLQIEFHYSSSSCSSSATSPTISSFSSEECLSI</sequence>
<gene>
    <name evidence="2" type="ORF">O6P43_019447</name>
</gene>
<dbReference type="EMBL" id="JARAOO010000008">
    <property type="protein sequence ID" value="KAJ7958777.1"/>
    <property type="molecule type" value="Genomic_DNA"/>
</dbReference>
<organism evidence="2 3">
    <name type="scientific">Quillaja saponaria</name>
    <name type="common">Soap bark tree</name>
    <dbReference type="NCBI Taxonomy" id="32244"/>
    <lineage>
        <taxon>Eukaryota</taxon>
        <taxon>Viridiplantae</taxon>
        <taxon>Streptophyta</taxon>
        <taxon>Embryophyta</taxon>
        <taxon>Tracheophyta</taxon>
        <taxon>Spermatophyta</taxon>
        <taxon>Magnoliopsida</taxon>
        <taxon>eudicotyledons</taxon>
        <taxon>Gunneridae</taxon>
        <taxon>Pentapetalae</taxon>
        <taxon>rosids</taxon>
        <taxon>fabids</taxon>
        <taxon>Fabales</taxon>
        <taxon>Quillajaceae</taxon>
        <taxon>Quillaja</taxon>
    </lineage>
</organism>
<feature type="compositionally biased region" description="Low complexity" evidence="1">
    <location>
        <begin position="234"/>
        <end position="246"/>
    </location>
</feature>
<protein>
    <submittedName>
        <fullName evidence="2">EEIG1/EHBP1 N-terminal domain protein</fullName>
    </submittedName>
</protein>
<feature type="compositionally biased region" description="Low complexity" evidence="1">
    <location>
        <begin position="217"/>
        <end position="227"/>
    </location>
</feature>
<dbReference type="PANTHER" id="PTHR31182:SF17">
    <property type="entry name" value="EEIG1_EHBP1 PROTEIN AMINO-TERMINAL DOMAIN PROTEIN"/>
    <property type="match status" value="1"/>
</dbReference>
<keyword evidence="3" id="KW-1185">Reference proteome</keyword>
<dbReference type="AlphaFoldDB" id="A0AAD7LIW8"/>
<accession>A0AAD7LIW8</accession>
<name>A0AAD7LIW8_QUISA</name>